<feature type="transmembrane region" description="Helical" evidence="1">
    <location>
        <begin position="136"/>
        <end position="157"/>
    </location>
</feature>
<feature type="transmembrane region" description="Helical" evidence="1">
    <location>
        <begin position="9"/>
        <end position="27"/>
    </location>
</feature>
<name>B8E210_DICTD</name>
<feature type="transmembrane region" description="Helical" evidence="1">
    <location>
        <begin position="70"/>
        <end position="93"/>
    </location>
</feature>
<feature type="transmembrane region" description="Helical" evidence="1">
    <location>
        <begin position="201"/>
        <end position="221"/>
    </location>
</feature>
<feature type="transmembrane region" description="Helical" evidence="1">
    <location>
        <begin position="105"/>
        <end position="124"/>
    </location>
</feature>
<keyword evidence="1" id="KW-0472">Membrane</keyword>
<dbReference type="STRING" id="515635.Dtur_0500"/>
<keyword evidence="1" id="KW-0812">Transmembrane</keyword>
<protein>
    <submittedName>
        <fullName evidence="2">Uncharacterized protein</fullName>
    </submittedName>
</protein>
<feature type="transmembrane region" description="Helical" evidence="1">
    <location>
        <begin position="39"/>
        <end position="58"/>
    </location>
</feature>
<dbReference type="EnsemblBacteria" id="ACK41793">
    <property type="protein sequence ID" value="ACK41793"/>
    <property type="gene ID" value="Dtur_0500"/>
</dbReference>
<dbReference type="OrthoDB" id="3304401at2"/>
<dbReference type="Proteomes" id="UP000007719">
    <property type="component" value="Chromosome"/>
</dbReference>
<keyword evidence="3" id="KW-1185">Reference proteome</keyword>
<sequence length="256" mass="29987">MSMSLERRISIFFLILFMVPFLIFLSIEGKLLKNESLYPLFYQIAEILSLIIAIYYFSKIGRVWRGWLGWLFVVLSLVLLFIADSIWNFYAIFKGEEAPFPGISDIFYMLFYVFAFVFLIYFIRLLRLEFDVSEKFLILLISLIFLVLLVQGILIPVLRSQEMTILSKILNIFYIVGDFILIILAFMLIVKLWGGKVAKNYSYFILAVSLTTIADILFVYIFRDYGISNWADIFYLASFLLLAYSIVRESLLHISK</sequence>
<evidence type="ECO:0000256" key="1">
    <source>
        <dbReference type="SAM" id="Phobius"/>
    </source>
</evidence>
<feature type="transmembrane region" description="Helical" evidence="1">
    <location>
        <begin position="227"/>
        <end position="247"/>
    </location>
</feature>
<gene>
    <name evidence="2" type="ordered locus">Dtur_0500</name>
</gene>
<evidence type="ECO:0000313" key="2">
    <source>
        <dbReference type="EMBL" id="ACK41793.1"/>
    </source>
</evidence>
<reference evidence="3" key="1">
    <citation type="journal article" date="2016" name="Front. Microbiol.">
        <title>The complete genome sequence of hyperthermophile Dictyoglomus turgidum DSM 6724 reveals a specialized carbohydrate fermentor.</title>
        <authorList>
            <person name="Brumm P.J."/>
            <person name="Gowda K."/>
            <person name="Robb F.T."/>
            <person name="Mead D.A."/>
        </authorList>
    </citation>
    <scope>NUCLEOTIDE SEQUENCE [LARGE SCALE GENOMIC DNA]</scope>
    <source>
        <strain evidence="3">DSM 6724 / Z-1310</strain>
    </source>
</reference>
<accession>B8E210</accession>
<feature type="transmembrane region" description="Helical" evidence="1">
    <location>
        <begin position="169"/>
        <end position="189"/>
    </location>
</feature>
<dbReference type="AlphaFoldDB" id="B8E210"/>
<organism evidence="2 3">
    <name type="scientific">Dictyoglomus turgidum (strain DSM 6724 / Z-1310)</name>
    <dbReference type="NCBI Taxonomy" id="515635"/>
    <lineage>
        <taxon>Bacteria</taxon>
        <taxon>Pseudomonadati</taxon>
        <taxon>Dictyoglomota</taxon>
        <taxon>Dictyoglomia</taxon>
        <taxon>Dictyoglomales</taxon>
        <taxon>Dictyoglomaceae</taxon>
        <taxon>Dictyoglomus</taxon>
    </lineage>
</organism>
<dbReference type="RefSeq" id="WP_012582878.1">
    <property type="nucleotide sequence ID" value="NC_011661.1"/>
</dbReference>
<proteinExistence type="predicted"/>
<dbReference type="HOGENOM" id="CLU_1084748_0_0_0"/>
<dbReference type="EMBL" id="CP001251">
    <property type="protein sequence ID" value="ACK41793.1"/>
    <property type="molecule type" value="Genomic_DNA"/>
</dbReference>
<dbReference type="KEGG" id="dtu:Dtur_0500"/>
<keyword evidence="1" id="KW-1133">Transmembrane helix</keyword>
<evidence type="ECO:0000313" key="3">
    <source>
        <dbReference type="Proteomes" id="UP000007719"/>
    </source>
</evidence>
<dbReference type="InParanoid" id="B8E210"/>